<dbReference type="AlphaFoldDB" id="A0A433TTN5"/>
<comment type="caution">
    <text evidence="1">The sequence shown here is derived from an EMBL/GenBank/DDBJ whole genome shotgun (WGS) entry which is preliminary data.</text>
</comment>
<organism evidence="1 2">
    <name type="scientific">Elysia chlorotica</name>
    <name type="common">Eastern emerald elysia</name>
    <name type="synonym">Sea slug</name>
    <dbReference type="NCBI Taxonomy" id="188477"/>
    <lineage>
        <taxon>Eukaryota</taxon>
        <taxon>Metazoa</taxon>
        <taxon>Spiralia</taxon>
        <taxon>Lophotrochozoa</taxon>
        <taxon>Mollusca</taxon>
        <taxon>Gastropoda</taxon>
        <taxon>Heterobranchia</taxon>
        <taxon>Euthyneura</taxon>
        <taxon>Panpulmonata</taxon>
        <taxon>Sacoglossa</taxon>
        <taxon>Placobranchoidea</taxon>
        <taxon>Plakobranchidae</taxon>
        <taxon>Elysia</taxon>
    </lineage>
</organism>
<sequence length="128" mass="14620">MCSDGNFRWTWYADSFNDSVMICNNERCASNYVLPISAISTNTSTTLTIDTVSRSQPFDMETRWYCSTCGNDNITACDLLEIYYLPRVNDMTDSFSFETTEFGEITSVVYNLTISKVYPRPTVSIFRA</sequence>
<evidence type="ECO:0000313" key="1">
    <source>
        <dbReference type="EMBL" id="RUS84911.1"/>
    </source>
</evidence>
<proteinExistence type="predicted"/>
<protein>
    <submittedName>
        <fullName evidence="1">Uncharacterized protein</fullName>
    </submittedName>
</protein>
<gene>
    <name evidence="1" type="ORF">EGW08_007321</name>
</gene>
<dbReference type="EMBL" id="RQTK01000189">
    <property type="protein sequence ID" value="RUS84911.1"/>
    <property type="molecule type" value="Genomic_DNA"/>
</dbReference>
<keyword evidence="2" id="KW-1185">Reference proteome</keyword>
<feature type="non-terminal residue" evidence="1">
    <location>
        <position position="128"/>
    </location>
</feature>
<reference evidence="1 2" key="1">
    <citation type="submission" date="2019-01" db="EMBL/GenBank/DDBJ databases">
        <title>A draft genome assembly of the solar-powered sea slug Elysia chlorotica.</title>
        <authorList>
            <person name="Cai H."/>
            <person name="Li Q."/>
            <person name="Fang X."/>
            <person name="Li J."/>
            <person name="Curtis N.E."/>
            <person name="Altenburger A."/>
            <person name="Shibata T."/>
            <person name="Feng M."/>
            <person name="Maeda T."/>
            <person name="Schwartz J.A."/>
            <person name="Shigenobu S."/>
            <person name="Lundholm N."/>
            <person name="Nishiyama T."/>
            <person name="Yang H."/>
            <person name="Hasebe M."/>
            <person name="Li S."/>
            <person name="Pierce S.K."/>
            <person name="Wang J."/>
        </authorList>
    </citation>
    <scope>NUCLEOTIDE SEQUENCE [LARGE SCALE GENOMIC DNA]</scope>
    <source>
        <strain evidence="1">EC2010</strain>
        <tissue evidence="1">Whole organism of an adult</tissue>
    </source>
</reference>
<evidence type="ECO:0000313" key="2">
    <source>
        <dbReference type="Proteomes" id="UP000271974"/>
    </source>
</evidence>
<accession>A0A433TTN5</accession>
<dbReference type="Proteomes" id="UP000271974">
    <property type="component" value="Unassembled WGS sequence"/>
</dbReference>
<name>A0A433TTN5_ELYCH</name>